<keyword evidence="1" id="KW-0862">Zinc</keyword>
<dbReference type="Pfam" id="PF14223">
    <property type="entry name" value="Retrotran_gag_2"/>
    <property type="match status" value="1"/>
</dbReference>
<dbReference type="Gene3D" id="4.10.60.10">
    <property type="entry name" value="Zinc finger, CCHC-type"/>
    <property type="match status" value="1"/>
</dbReference>
<feature type="domain" description="CCHC-type" evidence="2">
    <location>
        <begin position="191"/>
        <end position="206"/>
    </location>
</feature>
<evidence type="ECO:0000313" key="4">
    <source>
        <dbReference type="Proteomes" id="UP001168877"/>
    </source>
</evidence>
<evidence type="ECO:0000256" key="1">
    <source>
        <dbReference type="PROSITE-ProRule" id="PRU00047"/>
    </source>
</evidence>
<organism evidence="3 4">
    <name type="scientific">Acer saccharum</name>
    <name type="common">Sugar maple</name>
    <dbReference type="NCBI Taxonomy" id="4024"/>
    <lineage>
        <taxon>Eukaryota</taxon>
        <taxon>Viridiplantae</taxon>
        <taxon>Streptophyta</taxon>
        <taxon>Embryophyta</taxon>
        <taxon>Tracheophyta</taxon>
        <taxon>Spermatophyta</taxon>
        <taxon>Magnoliopsida</taxon>
        <taxon>eudicotyledons</taxon>
        <taxon>Gunneridae</taxon>
        <taxon>Pentapetalae</taxon>
        <taxon>rosids</taxon>
        <taxon>malvids</taxon>
        <taxon>Sapindales</taxon>
        <taxon>Sapindaceae</taxon>
        <taxon>Hippocastanoideae</taxon>
        <taxon>Acereae</taxon>
        <taxon>Acer</taxon>
    </lineage>
</organism>
<evidence type="ECO:0000259" key="2">
    <source>
        <dbReference type="PROSITE" id="PS50158"/>
    </source>
</evidence>
<keyword evidence="4" id="KW-1185">Reference proteome</keyword>
<dbReference type="PROSITE" id="PS50158">
    <property type="entry name" value="ZF_CCHC"/>
    <property type="match status" value="1"/>
</dbReference>
<sequence length="352" mass="40400">MDENQYKLIQITKNAHEAWKILETAHEGTEVVKDSKLQVLQTLFESIRIEEHECLNDFQVKLMDIINQSHQLGDPYSDRRIKQKIMRLLPSRFESKVTALEENVDFKKMKPSEVIGRLLAYESRKAPTSLCPKKQKGIALKTSKFEKEDEDSDEDVAQMVMRFKKFLRLQKNDSKKVEPSQEKSSRKGIQCFECGGYGHISKVCSNLKNRRNEKEMATSSSDSESVDDSSSDEEIANYYTAFGASYVDVGEEGKNASSRDLEEGVDEKVARSVIDVATQREVACMTSNGQGKSLDEEVDSISERQCDECCSYSCDDDDSNLESFDNKERMSYEDFMTFFHDSLKKKRRRFLC</sequence>
<keyword evidence="1" id="KW-0479">Metal-binding</keyword>
<dbReference type="PANTHER" id="PTHR35317">
    <property type="entry name" value="OS04G0629600 PROTEIN"/>
    <property type="match status" value="1"/>
</dbReference>
<name>A0AA39SCC4_ACESA</name>
<protein>
    <recommendedName>
        <fullName evidence="2">CCHC-type domain-containing protein</fullName>
    </recommendedName>
</protein>
<dbReference type="PANTHER" id="PTHR35317:SF23">
    <property type="entry name" value="OS04G0629600 PROTEIN"/>
    <property type="match status" value="1"/>
</dbReference>
<dbReference type="InterPro" id="IPR036875">
    <property type="entry name" value="Znf_CCHC_sf"/>
</dbReference>
<keyword evidence="1" id="KW-0863">Zinc-finger</keyword>
<dbReference type="AlphaFoldDB" id="A0AA39SCC4"/>
<proteinExistence type="predicted"/>
<reference evidence="3" key="2">
    <citation type="submission" date="2023-06" db="EMBL/GenBank/DDBJ databases">
        <authorList>
            <person name="Swenson N.G."/>
            <person name="Wegrzyn J.L."/>
            <person name="Mcevoy S.L."/>
        </authorList>
    </citation>
    <scope>NUCLEOTIDE SEQUENCE</scope>
    <source>
        <strain evidence="3">NS2018</strain>
        <tissue evidence="3">Leaf</tissue>
    </source>
</reference>
<evidence type="ECO:0000313" key="3">
    <source>
        <dbReference type="EMBL" id="KAK0588242.1"/>
    </source>
</evidence>
<comment type="caution">
    <text evidence="3">The sequence shown here is derived from an EMBL/GenBank/DDBJ whole genome shotgun (WGS) entry which is preliminary data.</text>
</comment>
<reference evidence="3" key="1">
    <citation type="journal article" date="2022" name="Plant J.">
        <title>Strategies of tolerance reflected in two North American maple genomes.</title>
        <authorList>
            <person name="McEvoy S.L."/>
            <person name="Sezen U.U."/>
            <person name="Trouern-Trend A."/>
            <person name="McMahon S.M."/>
            <person name="Schaberg P.G."/>
            <person name="Yang J."/>
            <person name="Wegrzyn J.L."/>
            <person name="Swenson N.G."/>
        </authorList>
    </citation>
    <scope>NUCLEOTIDE SEQUENCE</scope>
    <source>
        <strain evidence="3">NS2018</strain>
    </source>
</reference>
<gene>
    <name evidence="3" type="ORF">LWI29_036541</name>
</gene>
<dbReference type="InterPro" id="IPR001878">
    <property type="entry name" value="Znf_CCHC"/>
</dbReference>
<dbReference type="GO" id="GO:0008270">
    <property type="term" value="F:zinc ion binding"/>
    <property type="evidence" value="ECO:0007669"/>
    <property type="project" value="UniProtKB-KW"/>
</dbReference>
<accession>A0AA39SCC4</accession>
<dbReference type="Proteomes" id="UP001168877">
    <property type="component" value="Unassembled WGS sequence"/>
</dbReference>
<dbReference type="SUPFAM" id="SSF57756">
    <property type="entry name" value="Retrovirus zinc finger-like domains"/>
    <property type="match status" value="1"/>
</dbReference>
<dbReference type="EMBL" id="JAUESC010000382">
    <property type="protein sequence ID" value="KAK0588242.1"/>
    <property type="molecule type" value="Genomic_DNA"/>
</dbReference>
<dbReference type="GO" id="GO:0003676">
    <property type="term" value="F:nucleic acid binding"/>
    <property type="evidence" value="ECO:0007669"/>
    <property type="project" value="InterPro"/>
</dbReference>